<gene>
    <name evidence="1" type="ORF">ASZ90_000101</name>
</gene>
<accession>A0A0W8GBI3</accession>
<dbReference type="AlphaFoldDB" id="A0A0W8GBI3"/>
<protein>
    <submittedName>
        <fullName evidence="1">Uncharacterized protein</fullName>
    </submittedName>
</protein>
<evidence type="ECO:0000313" key="1">
    <source>
        <dbReference type="EMBL" id="KUG30035.1"/>
    </source>
</evidence>
<dbReference type="EMBL" id="LNQE01000010">
    <property type="protein sequence ID" value="KUG30035.1"/>
    <property type="molecule type" value="Genomic_DNA"/>
</dbReference>
<comment type="caution">
    <text evidence="1">The sequence shown here is derived from an EMBL/GenBank/DDBJ whole genome shotgun (WGS) entry which is preliminary data.</text>
</comment>
<sequence length="39" mass="4493">MSRAAYETHILDMPHEQLAEFRLVNHAERLVRAVFQVGG</sequence>
<proteinExistence type="predicted"/>
<reference evidence="1" key="1">
    <citation type="journal article" date="2015" name="Proc. Natl. Acad. Sci. U.S.A.">
        <title>Networks of energetic and metabolic interactions define dynamics in microbial communities.</title>
        <authorList>
            <person name="Embree M."/>
            <person name="Liu J.K."/>
            <person name="Al-Bassam M.M."/>
            <person name="Zengler K."/>
        </authorList>
    </citation>
    <scope>NUCLEOTIDE SEQUENCE</scope>
</reference>
<name>A0A0W8GBI3_9ZZZZ</name>
<organism evidence="1">
    <name type="scientific">hydrocarbon metagenome</name>
    <dbReference type="NCBI Taxonomy" id="938273"/>
    <lineage>
        <taxon>unclassified sequences</taxon>
        <taxon>metagenomes</taxon>
        <taxon>ecological metagenomes</taxon>
    </lineage>
</organism>